<sequence>MVHTVTAISLVSLVTLGYLSWNMVRPLVGDSLSLQHGANATAERDDINTITAIANSTSYSTSNSCTTNTTSTNASSTSCTSTNTSSSYSPSSAGVPVSSRGPALANPRSSTPRPHIVFILADDQGYHDVGYHGAEIRTRALDRLSAQGVRLENYYVQPVCTPTRSQLLSGRYQIHTGLQHSIIRPRQPSCLPLHLPTLPERLRDAGYATHMVGKWHLGFCRPECLPTRRGFDSFLGSLAGSGDHFTHEACDGPAACGLDLRTGERVARAHGGRYSTEMYAARAVRLVEEHDAARGPLFLYVAFQAVHTPLQVPPRYTERYRRIANQARRRYAGMLSCLDEAVHNITEALHRRGLYNNSVLVYSSDNGGQPLSGGSNWPLRGRKGTYWEGGVRALGFVHSPLLRLKGRVSHALVHVSDWFPTLLALAGVGADATTADPSSPALDGHDVWRALSEGAPSPRTEILHNIDPLYNRARGGSRAAGHGLWNTGVQAALRQGDWKILTGDPGYGDWVPPQTWPAFRGSWWALERAAPAWSGGGGGGVGGGRGGVVEPQTLWLFNLSADPFERYDVSARHPDVVRRLLGRLAEYARGAVPVRFPADDSRAHPALQGGVWGPWLLPRDGGARRGGEGQPGGGGGSGVVSGSAAAAAAGGRSLAATVAYCRLCKLRSYLRKLRAGRTAAPSRS</sequence>
<dbReference type="Pfam" id="PF00884">
    <property type="entry name" value="Sulfatase"/>
    <property type="match status" value="1"/>
</dbReference>
<dbReference type="KEGG" id="pmrn:116950887"/>
<name>A0AAJ7X8G9_PETMA</name>
<dbReference type="Gene3D" id="3.30.1120.10">
    <property type="match status" value="1"/>
</dbReference>
<evidence type="ECO:0000313" key="10">
    <source>
        <dbReference type="RefSeq" id="XP_032824917.1"/>
    </source>
</evidence>
<dbReference type="Gene3D" id="3.40.720.10">
    <property type="entry name" value="Alkaline Phosphatase, subunit A"/>
    <property type="match status" value="1"/>
</dbReference>
<evidence type="ECO:0000256" key="3">
    <source>
        <dbReference type="ARBA" id="ARBA00022723"/>
    </source>
</evidence>
<evidence type="ECO:0000256" key="7">
    <source>
        <dbReference type="SAM" id="MobiDB-lite"/>
    </source>
</evidence>
<evidence type="ECO:0000256" key="2">
    <source>
        <dbReference type="ARBA" id="ARBA00008779"/>
    </source>
</evidence>
<feature type="region of interest" description="Disordered" evidence="7">
    <location>
        <begin position="618"/>
        <end position="642"/>
    </location>
</feature>
<comment type="similarity">
    <text evidence="2">Belongs to the sulfatase family.</text>
</comment>
<dbReference type="GO" id="GO:0008484">
    <property type="term" value="F:sulfuric ester hydrolase activity"/>
    <property type="evidence" value="ECO:0007669"/>
    <property type="project" value="InterPro"/>
</dbReference>
<evidence type="ECO:0000259" key="8">
    <source>
        <dbReference type="Pfam" id="PF00884"/>
    </source>
</evidence>
<dbReference type="FunFam" id="3.40.720.10:FF:000007">
    <property type="entry name" value="Arylsulfatase family, member J"/>
    <property type="match status" value="1"/>
</dbReference>
<dbReference type="CDD" id="cd16029">
    <property type="entry name" value="4-S"/>
    <property type="match status" value="1"/>
</dbReference>
<keyword evidence="6" id="KW-0325">Glycoprotein</keyword>
<keyword evidence="3" id="KW-0479">Metal-binding</keyword>
<comment type="cofactor">
    <cofactor evidence="1">
        <name>Ca(2+)</name>
        <dbReference type="ChEBI" id="CHEBI:29108"/>
    </cofactor>
</comment>
<keyword evidence="4" id="KW-0378">Hydrolase</keyword>
<dbReference type="InterPro" id="IPR000917">
    <property type="entry name" value="Sulfatase_N"/>
</dbReference>
<gene>
    <name evidence="10" type="primary">ARSI</name>
</gene>
<protein>
    <submittedName>
        <fullName evidence="10">Arylsulfatase I</fullName>
    </submittedName>
</protein>
<evidence type="ECO:0000256" key="4">
    <source>
        <dbReference type="ARBA" id="ARBA00022801"/>
    </source>
</evidence>
<evidence type="ECO:0000256" key="6">
    <source>
        <dbReference type="ARBA" id="ARBA00023180"/>
    </source>
</evidence>
<evidence type="ECO:0000313" key="9">
    <source>
        <dbReference type="Proteomes" id="UP001318040"/>
    </source>
</evidence>
<feature type="compositionally biased region" description="Gly residues" evidence="7">
    <location>
        <begin position="628"/>
        <end position="639"/>
    </location>
</feature>
<dbReference type="InterPro" id="IPR017850">
    <property type="entry name" value="Alkaline_phosphatase_core_sf"/>
</dbReference>
<dbReference type="SUPFAM" id="SSF53649">
    <property type="entry name" value="Alkaline phosphatase-like"/>
    <property type="match status" value="1"/>
</dbReference>
<dbReference type="CTD" id="340075"/>
<feature type="domain" description="Sulfatase N-terminal" evidence="8">
    <location>
        <begin position="114"/>
        <end position="428"/>
    </location>
</feature>
<accession>A0AAJ7X8G9</accession>
<feature type="compositionally biased region" description="Low complexity" evidence="7">
    <location>
        <begin position="58"/>
        <end position="93"/>
    </location>
</feature>
<proteinExistence type="inferred from homology"/>
<keyword evidence="9" id="KW-1185">Reference proteome</keyword>
<dbReference type="PANTHER" id="PTHR10342:SF267">
    <property type="entry name" value="ARYLSULFATASE I-LIKE"/>
    <property type="match status" value="1"/>
</dbReference>
<keyword evidence="5" id="KW-0106">Calcium</keyword>
<dbReference type="PANTHER" id="PTHR10342">
    <property type="entry name" value="ARYLSULFATASE"/>
    <property type="match status" value="1"/>
</dbReference>
<dbReference type="RefSeq" id="XP_032824917.1">
    <property type="nucleotide sequence ID" value="XM_032969026.1"/>
</dbReference>
<reference evidence="10" key="1">
    <citation type="submission" date="2025-08" db="UniProtKB">
        <authorList>
            <consortium name="RefSeq"/>
        </authorList>
    </citation>
    <scope>IDENTIFICATION</scope>
    <source>
        <tissue evidence="10">Sperm</tissue>
    </source>
</reference>
<dbReference type="Proteomes" id="UP001318040">
    <property type="component" value="Chromosome 41"/>
</dbReference>
<organism evidence="9 10">
    <name type="scientific">Petromyzon marinus</name>
    <name type="common">Sea lamprey</name>
    <dbReference type="NCBI Taxonomy" id="7757"/>
    <lineage>
        <taxon>Eukaryota</taxon>
        <taxon>Metazoa</taxon>
        <taxon>Chordata</taxon>
        <taxon>Craniata</taxon>
        <taxon>Vertebrata</taxon>
        <taxon>Cyclostomata</taxon>
        <taxon>Hyperoartia</taxon>
        <taxon>Petromyzontiformes</taxon>
        <taxon>Petromyzontidae</taxon>
        <taxon>Petromyzon</taxon>
    </lineage>
</organism>
<dbReference type="InterPro" id="IPR047115">
    <property type="entry name" value="ARSB"/>
</dbReference>
<feature type="region of interest" description="Disordered" evidence="7">
    <location>
        <begin position="58"/>
        <end position="109"/>
    </location>
</feature>
<evidence type="ECO:0000256" key="1">
    <source>
        <dbReference type="ARBA" id="ARBA00001913"/>
    </source>
</evidence>
<dbReference type="AlphaFoldDB" id="A0AAJ7X8G9"/>
<dbReference type="GO" id="GO:0046872">
    <property type="term" value="F:metal ion binding"/>
    <property type="evidence" value="ECO:0007669"/>
    <property type="project" value="UniProtKB-KW"/>
</dbReference>
<evidence type="ECO:0000256" key="5">
    <source>
        <dbReference type="ARBA" id="ARBA00022837"/>
    </source>
</evidence>
<dbReference type="PROSITE" id="PS00149">
    <property type="entry name" value="SULFATASE_2"/>
    <property type="match status" value="1"/>
</dbReference>
<dbReference type="InterPro" id="IPR024607">
    <property type="entry name" value="Sulfatase_CS"/>
</dbReference>